<sequence length="41" mass="4476">MRSVALHTDHSPDESLHERAQGLLMVSIFSAAMWGLLALLA</sequence>
<dbReference type="EMBL" id="JAQQKW010000016">
    <property type="protein sequence ID" value="MDC7696090.1"/>
    <property type="molecule type" value="Genomic_DNA"/>
</dbReference>
<evidence type="ECO:0000256" key="1">
    <source>
        <dbReference type="SAM" id="Phobius"/>
    </source>
</evidence>
<keyword evidence="1" id="KW-0472">Membrane</keyword>
<dbReference type="Proteomes" id="UP001216595">
    <property type="component" value="Unassembled WGS sequence"/>
</dbReference>
<accession>A0ABT5IIQ8</accession>
<feature type="transmembrane region" description="Helical" evidence="1">
    <location>
        <begin position="20"/>
        <end position="40"/>
    </location>
</feature>
<dbReference type="RefSeq" id="WP_272742731.1">
    <property type="nucleotide sequence ID" value="NZ_JAQQKW010000016.1"/>
</dbReference>
<keyword evidence="3" id="KW-1185">Reference proteome</keyword>
<keyword evidence="1" id="KW-1133">Transmembrane helix</keyword>
<gene>
    <name evidence="2" type="ORF">PQU94_17575</name>
</gene>
<proteinExistence type="predicted"/>
<protein>
    <recommendedName>
        <fullName evidence="4">YmiA family membrane protein</fullName>
    </recommendedName>
</protein>
<comment type="caution">
    <text evidence="2">The sequence shown here is derived from an EMBL/GenBank/DDBJ whole genome shotgun (WGS) entry which is preliminary data.</text>
</comment>
<keyword evidence="1" id="KW-0812">Transmembrane</keyword>
<evidence type="ECO:0008006" key="4">
    <source>
        <dbReference type="Google" id="ProtNLM"/>
    </source>
</evidence>
<evidence type="ECO:0000313" key="3">
    <source>
        <dbReference type="Proteomes" id="UP001216595"/>
    </source>
</evidence>
<evidence type="ECO:0000313" key="2">
    <source>
        <dbReference type="EMBL" id="MDC7696090.1"/>
    </source>
</evidence>
<organism evidence="2 3">
    <name type="scientific">Asticcacaulis currens</name>
    <dbReference type="NCBI Taxonomy" id="2984210"/>
    <lineage>
        <taxon>Bacteria</taxon>
        <taxon>Pseudomonadati</taxon>
        <taxon>Pseudomonadota</taxon>
        <taxon>Alphaproteobacteria</taxon>
        <taxon>Caulobacterales</taxon>
        <taxon>Caulobacteraceae</taxon>
        <taxon>Asticcacaulis</taxon>
    </lineage>
</organism>
<reference evidence="2 3" key="1">
    <citation type="submission" date="2023-01" db="EMBL/GenBank/DDBJ databases">
        <title>Novel species of the genus Asticcacaulis isolated from rivers.</title>
        <authorList>
            <person name="Lu H."/>
        </authorList>
    </citation>
    <scope>NUCLEOTIDE SEQUENCE [LARGE SCALE GENOMIC DNA]</scope>
    <source>
        <strain evidence="2 3">DXS10W</strain>
    </source>
</reference>
<name>A0ABT5IIQ8_9CAUL</name>